<dbReference type="RefSeq" id="WP_345133109.1">
    <property type="nucleotide sequence ID" value="NZ_BAABAT010000023.1"/>
</dbReference>
<dbReference type="EMBL" id="BAABAT010000023">
    <property type="protein sequence ID" value="GAA4256091.1"/>
    <property type="molecule type" value="Genomic_DNA"/>
</dbReference>
<proteinExistence type="predicted"/>
<keyword evidence="3" id="KW-1185">Reference proteome</keyword>
<sequence length="145" mass="15725">MPDDRNPRDGGDVGWREQRARAVAHHGAELERRRGEEAAKASALIAGFVAAAREANLAPEPLRARSYTGRSYRTSLRGWYLNPARTIAVSAAGEYYSLLVPPSAKAWLTGADPQPQPPRLIVGEGARDGESIPLATLLERLLTRG</sequence>
<comment type="caution">
    <text evidence="2">The sequence shown here is derived from an EMBL/GenBank/DDBJ whole genome shotgun (WGS) entry which is preliminary data.</text>
</comment>
<gene>
    <name evidence="2" type="ORF">GCM10022255_067530</name>
</gene>
<evidence type="ECO:0000313" key="2">
    <source>
        <dbReference type="EMBL" id="GAA4256091.1"/>
    </source>
</evidence>
<organism evidence="2 3">
    <name type="scientific">Dactylosporangium darangshiense</name>
    <dbReference type="NCBI Taxonomy" id="579108"/>
    <lineage>
        <taxon>Bacteria</taxon>
        <taxon>Bacillati</taxon>
        <taxon>Actinomycetota</taxon>
        <taxon>Actinomycetes</taxon>
        <taxon>Micromonosporales</taxon>
        <taxon>Micromonosporaceae</taxon>
        <taxon>Dactylosporangium</taxon>
    </lineage>
</organism>
<evidence type="ECO:0000313" key="3">
    <source>
        <dbReference type="Proteomes" id="UP001500620"/>
    </source>
</evidence>
<dbReference type="Proteomes" id="UP001500620">
    <property type="component" value="Unassembled WGS sequence"/>
</dbReference>
<accession>A0ABP8DHH0</accession>
<reference evidence="3" key="1">
    <citation type="journal article" date="2019" name="Int. J. Syst. Evol. Microbiol.">
        <title>The Global Catalogue of Microorganisms (GCM) 10K type strain sequencing project: providing services to taxonomists for standard genome sequencing and annotation.</title>
        <authorList>
            <consortium name="The Broad Institute Genomics Platform"/>
            <consortium name="The Broad Institute Genome Sequencing Center for Infectious Disease"/>
            <person name="Wu L."/>
            <person name="Ma J."/>
        </authorList>
    </citation>
    <scope>NUCLEOTIDE SEQUENCE [LARGE SCALE GENOMIC DNA]</scope>
    <source>
        <strain evidence="3">JCM 17441</strain>
    </source>
</reference>
<protein>
    <submittedName>
        <fullName evidence="2">Uncharacterized protein</fullName>
    </submittedName>
</protein>
<name>A0ABP8DHH0_9ACTN</name>
<feature type="region of interest" description="Disordered" evidence="1">
    <location>
        <begin position="1"/>
        <end position="20"/>
    </location>
</feature>
<evidence type="ECO:0000256" key="1">
    <source>
        <dbReference type="SAM" id="MobiDB-lite"/>
    </source>
</evidence>